<comment type="similarity">
    <text evidence="2">Belongs to the transketolase family.</text>
</comment>
<dbReference type="KEGG" id="camu:CA2015_2847"/>
<evidence type="ECO:0000313" key="6">
    <source>
        <dbReference type="Proteomes" id="UP000036520"/>
    </source>
</evidence>
<evidence type="ECO:0000256" key="2">
    <source>
        <dbReference type="ARBA" id="ARBA00007131"/>
    </source>
</evidence>
<sequence>MCTITKGKKKVNCYQEDRTIMSDKELEKKSVFLRKNILKYIYKAKAGHTGGSLSCVDILNVLYNKVLNVDIENFRNPDRDRYIQSKGHCVEALFVTLADRGFFPESDLETLCQYQSHYIGHPTKKVNGVEQNTGALGHGLPICVGEAIAAKLDKKQHRVFTLLGDGELPEGSNWEAFLSASHYKLDNLYAILDNNKQQITGSNQEVMNTDSLQEKLEAFGWSVKEVDGHNLKELTEALNNGPYNIGKPNFIIAHTVKGKGVSYMESVLKWHHGVPSPEQYELAISELDAAEALIS</sequence>
<keyword evidence="6" id="KW-1185">Reference proteome</keyword>
<dbReference type="CDD" id="cd02012">
    <property type="entry name" value="TPP_TK"/>
    <property type="match status" value="1"/>
</dbReference>
<feature type="domain" description="Transketolase N-terminal" evidence="4">
    <location>
        <begin position="39"/>
        <end position="273"/>
    </location>
</feature>
<reference evidence="5 6" key="1">
    <citation type="submission" date="2015-07" db="EMBL/GenBank/DDBJ databases">
        <authorList>
            <person name="Kim K.M."/>
        </authorList>
    </citation>
    <scope>NUCLEOTIDE SEQUENCE [LARGE SCALE GENOMIC DNA]</scope>
    <source>
        <strain evidence="5 6">KCTC 12363</strain>
    </source>
</reference>
<dbReference type="AlphaFoldDB" id="A0A0H4PDC4"/>
<accession>A0A0H4PDC4</accession>
<evidence type="ECO:0000256" key="1">
    <source>
        <dbReference type="ARBA" id="ARBA00001964"/>
    </source>
</evidence>
<dbReference type="Proteomes" id="UP000036520">
    <property type="component" value="Chromosome"/>
</dbReference>
<evidence type="ECO:0000259" key="4">
    <source>
        <dbReference type="Pfam" id="PF00456"/>
    </source>
</evidence>
<dbReference type="PATRIC" id="fig|320787.5.peg.3115"/>
<evidence type="ECO:0000256" key="3">
    <source>
        <dbReference type="ARBA" id="ARBA00023052"/>
    </source>
</evidence>
<dbReference type="EMBL" id="CP012040">
    <property type="protein sequence ID" value="AKP52254.1"/>
    <property type="molecule type" value="Genomic_DNA"/>
</dbReference>
<dbReference type="Pfam" id="PF00456">
    <property type="entry name" value="Transketolase_N"/>
    <property type="match status" value="1"/>
</dbReference>
<dbReference type="Gene3D" id="3.40.50.970">
    <property type="match status" value="1"/>
</dbReference>
<name>A0A0H4PDC4_9BACT</name>
<dbReference type="SUPFAM" id="SSF52518">
    <property type="entry name" value="Thiamin diphosphate-binding fold (THDP-binding)"/>
    <property type="match status" value="1"/>
</dbReference>
<gene>
    <name evidence="5" type="ORF">CA2015_2847</name>
</gene>
<dbReference type="InterPro" id="IPR029061">
    <property type="entry name" value="THDP-binding"/>
</dbReference>
<dbReference type="InterPro" id="IPR005474">
    <property type="entry name" value="Transketolase_N"/>
</dbReference>
<dbReference type="PANTHER" id="PTHR47514:SF1">
    <property type="entry name" value="TRANSKETOLASE N-TERMINAL SECTION-RELATED"/>
    <property type="match status" value="1"/>
</dbReference>
<protein>
    <recommendedName>
        <fullName evidence="4">Transketolase N-terminal domain-containing protein</fullName>
    </recommendedName>
</protein>
<dbReference type="STRING" id="320787.CA2015_2847"/>
<comment type="cofactor">
    <cofactor evidence="1">
        <name>thiamine diphosphate</name>
        <dbReference type="ChEBI" id="CHEBI:58937"/>
    </cofactor>
</comment>
<proteinExistence type="inferred from homology"/>
<evidence type="ECO:0000313" key="5">
    <source>
        <dbReference type="EMBL" id="AKP52254.1"/>
    </source>
</evidence>
<keyword evidence="3" id="KW-0786">Thiamine pyrophosphate</keyword>
<dbReference type="PANTHER" id="PTHR47514">
    <property type="entry name" value="TRANSKETOLASE N-TERMINAL SECTION-RELATED"/>
    <property type="match status" value="1"/>
</dbReference>
<organism evidence="5 6">
    <name type="scientific">Cyclobacterium amurskyense</name>
    <dbReference type="NCBI Taxonomy" id="320787"/>
    <lineage>
        <taxon>Bacteria</taxon>
        <taxon>Pseudomonadati</taxon>
        <taxon>Bacteroidota</taxon>
        <taxon>Cytophagia</taxon>
        <taxon>Cytophagales</taxon>
        <taxon>Cyclobacteriaceae</taxon>
        <taxon>Cyclobacterium</taxon>
    </lineage>
</organism>